<evidence type="ECO:0000256" key="6">
    <source>
        <dbReference type="ARBA" id="ARBA00023211"/>
    </source>
</evidence>
<keyword evidence="5" id="KW-0460">Magnesium</keyword>
<dbReference type="PANTHER" id="PTHR12318:SF0">
    <property type="entry name" value="ACYL-COENZYME A DIPHOSPHATASE NUDT19"/>
    <property type="match status" value="1"/>
</dbReference>
<comment type="caution">
    <text evidence="8">The sequence shown here is derived from an EMBL/GenBank/DDBJ whole genome shotgun (WGS) entry which is preliminary data.</text>
</comment>
<dbReference type="CDD" id="cd18870">
    <property type="entry name" value="NUDIX_AcylCoAdiphos_Nudt19"/>
    <property type="match status" value="1"/>
</dbReference>
<sequence length="220" mass="24320">MDAQKFNAMPRPELTHPYVAARQAASVIMVRQVDQELEVYVQHRATTMDFAAGAVVFPGGRTDAEDADFEFGIDTQPILTQHARGWQRTSLGSSIPGQAVKNSSMMLRTGLREVEEETGVQLKPEIMRPWANLITPVGYPKRFDTFFYLATPGDEVMPENITTEATAADWHSIESILHGAEVKKIALMRPTEFLLADIVEAGSIQALLARDPVVTPIRGL</sequence>
<dbReference type="GO" id="GO:0016818">
    <property type="term" value="F:hydrolase activity, acting on acid anhydrides, in phosphorus-containing anhydrides"/>
    <property type="evidence" value="ECO:0007669"/>
    <property type="project" value="InterPro"/>
</dbReference>
<dbReference type="InterPro" id="IPR039121">
    <property type="entry name" value="NUDT19"/>
</dbReference>
<dbReference type="InterPro" id="IPR000086">
    <property type="entry name" value="NUDIX_hydrolase_dom"/>
</dbReference>
<evidence type="ECO:0000256" key="1">
    <source>
        <dbReference type="ARBA" id="ARBA00001936"/>
    </source>
</evidence>
<dbReference type="SUPFAM" id="SSF55811">
    <property type="entry name" value="Nudix"/>
    <property type="match status" value="1"/>
</dbReference>
<proteinExistence type="predicted"/>
<dbReference type="PANTHER" id="PTHR12318">
    <property type="entry name" value="TESTOSTERONE-REGULATED PROTEIN RP2"/>
    <property type="match status" value="1"/>
</dbReference>
<dbReference type="PROSITE" id="PS51462">
    <property type="entry name" value="NUDIX"/>
    <property type="match status" value="1"/>
</dbReference>
<dbReference type="InterPro" id="IPR015797">
    <property type="entry name" value="NUDIX_hydrolase-like_dom_sf"/>
</dbReference>
<evidence type="ECO:0000256" key="2">
    <source>
        <dbReference type="ARBA" id="ARBA00001946"/>
    </source>
</evidence>
<evidence type="ECO:0000256" key="4">
    <source>
        <dbReference type="ARBA" id="ARBA00022801"/>
    </source>
</evidence>
<comment type="cofactor">
    <cofactor evidence="2">
        <name>Mg(2+)</name>
        <dbReference type="ChEBI" id="CHEBI:18420"/>
    </cofactor>
</comment>
<evidence type="ECO:0000256" key="5">
    <source>
        <dbReference type="ARBA" id="ARBA00022842"/>
    </source>
</evidence>
<comment type="cofactor">
    <cofactor evidence="1">
        <name>Mn(2+)</name>
        <dbReference type="ChEBI" id="CHEBI:29035"/>
    </cofactor>
</comment>
<dbReference type="EMBL" id="VFOU01000002">
    <property type="protein sequence ID" value="TQL72521.1"/>
    <property type="molecule type" value="Genomic_DNA"/>
</dbReference>
<feature type="domain" description="Nudix hydrolase" evidence="7">
    <location>
        <begin position="20"/>
        <end position="194"/>
    </location>
</feature>
<protein>
    <recommendedName>
        <fullName evidence="7">Nudix hydrolase domain-containing protein</fullName>
    </recommendedName>
</protein>
<keyword evidence="3" id="KW-0479">Metal-binding</keyword>
<accession>A0A543AIY1</accession>
<evidence type="ECO:0000313" key="8">
    <source>
        <dbReference type="EMBL" id="TQL72521.1"/>
    </source>
</evidence>
<dbReference type="RefSeq" id="WP_141865707.1">
    <property type="nucleotide sequence ID" value="NZ_BAABAN010000004.1"/>
</dbReference>
<dbReference type="GO" id="GO:0046872">
    <property type="term" value="F:metal ion binding"/>
    <property type="evidence" value="ECO:0007669"/>
    <property type="project" value="UniProtKB-KW"/>
</dbReference>
<evidence type="ECO:0000256" key="3">
    <source>
        <dbReference type="ARBA" id="ARBA00022723"/>
    </source>
</evidence>
<evidence type="ECO:0000313" key="9">
    <source>
        <dbReference type="Proteomes" id="UP000319746"/>
    </source>
</evidence>
<name>A0A543AIY1_9MICC</name>
<keyword evidence="4" id="KW-0378">Hydrolase</keyword>
<dbReference type="Proteomes" id="UP000319746">
    <property type="component" value="Unassembled WGS sequence"/>
</dbReference>
<keyword evidence="6" id="KW-0464">Manganese</keyword>
<evidence type="ECO:0000259" key="7">
    <source>
        <dbReference type="PROSITE" id="PS51462"/>
    </source>
</evidence>
<dbReference type="OrthoDB" id="7183442at2"/>
<dbReference type="Pfam" id="PF00293">
    <property type="entry name" value="NUDIX"/>
    <property type="match status" value="1"/>
</dbReference>
<organism evidence="8 9">
    <name type="scientific">Enteractinococcus coprophilus</name>
    <dbReference type="NCBI Taxonomy" id="1027633"/>
    <lineage>
        <taxon>Bacteria</taxon>
        <taxon>Bacillati</taxon>
        <taxon>Actinomycetota</taxon>
        <taxon>Actinomycetes</taxon>
        <taxon>Micrococcales</taxon>
        <taxon>Micrococcaceae</taxon>
    </lineage>
</organism>
<dbReference type="AlphaFoldDB" id="A0A543AIY1"/>
<dbReference type="Gene3D" id="3.90.79.10">
    <property type="entry name" value="Nucleoside Triphosphate Pyrophosphohydrolase"/>
    <property type="match status" value="2"/>
</dbReference>
<reference evidence="8 9" key="1">
    <citation type="submission" date="2019-06" db="EMBL/GenBank/DDBJ databases">
        <title>Sequencing the genomes of 1000 actinobacteria strains.</title>
        <authorList>
            <person name="Klenk H.-P."/>
        </authorList>
    </citation>
    <scope>NUCLEOTIDE SEQUENCE [LARGE SCALE GENOMIC DNA]</scope>
    <source>
        <strain evidence="8 9">DSM 24083</strain>
    </source>
</reference>
<gene>
    <name evidence="8" type="ORF">FB556_1179</name>
</gene>
<keyword evidence="9" id="KW-1185">Reference proteome</keyword>